<accession>Q6BSH0</accession>
<dbReference type="InParanoid" id="Q6BSH0"/>
<sequence>MSFLNTIRGLGRSSKKNKKDVDTPASIYSHNNSSGSPIRRSQSPGKYSPNKYSPTKPRNTNQIQFANQSPTRRGRTQGNTQVQQNQSPRRQQVAQQSQASPSKLPLFLCEPFVKTALVKGSFKTIVQLPKYVDSNEWIALNIFESYNNLNQFYGIIADYVTPEAFPTMNAGPNTNYMWVDASGQAINLPASQYIDYVLTWISTKLNDQSIFPTKNGGAFPPNFLKDCKNILRQMLRIFAFIYHNQFDKIVHLSLEAHWNSFFAHFISFIKEFNLIDRKELEPLLPLIENFEQQGKII</sequence>
<dbReference type="GO" id="GO:0005934">
    <property type="term" value="C:cellular bud tip"/>
    <property type="evidence" value="ECO:0007669"/>
    <property type="project" value="EnsemblFungi"/>
</dbReference>
<dbReference type="GO" id="GO:0005935">
    <property type="term" value="C:cellular bud neck"/>
    <property type="evidence" value="ECO:0007669"/>
    <property type="project" value="EnsemblFungi"/>
</dbReference>
<evidence type="ECO:0000313" key="3">
    <source>
        <dbReference type="Proteomes" id="UP000000599"/>
    </source>
</evidence>
<dbReference type="GO" id="GO:0007118">
    <property type="term" value="P:budding cell apical bud growth"/>
    <property type="evidence" value="ECO:0007669"/>
    <property type="project" value="EnsemblFungi"/>
</dbReference>
<dbReference type="EMBL" id="CR382136">
    <property type="protein sequence ID" value="CAG87001.2"/>
    <property type="molecule type" value="Genomic_DNA"/>
</dbReference>
<dbReference type="STRING" id="284592.Q6BSH0"/>
<dbReference type="SMART" id="SM01388">
    <property type="entry name" value="Mob1_phocein"/>
    <property type="match status" value="1"/>
</dbReference>
<gene>
    <name evidence="2" type="ordered locus">DEHA2D08888g</name>
</gene>
<dbReference type="HOGENOM" id="CLU_038321_2_1_1"/>
<dbReference type="KEGG" id="dha:DEHA2D08888g"/>
<evidence type="ECO:0000313" key="2">
    <source>
        <dbReference type="EMBL" id="CAG87001.2"/>
    </source>
</evidence>
<dbReference type="FunCoup" id="Q6BSH0">
    <property type="interactions" value="127"/>
</dbReference>
<dbReference type="GO" id="GO:2000100">
    <property type="term" value="P:regulation of establishment or maintenance of bipolar cell polarity regulating cell shape"/>
    <property type="evidence" value="ECO:0007669"/>
    <property type="project" value="EnsemblFungi"/>
</dbReference>
<feature type="compositionally biased region" description="Low complexity" evidence="1">
    <location>
        <begin position="81"/>
        <end position="97"/>
    </location>
</feature>
<dbReference type="SUPFAM" id="SSF101152">
    <property type="entry name" value="Mob1/phocein"/>
    <property type="match status" value="1"/>
</dbReference>
<protein>
    <submittedName>
        <fullName evidence="2">DEHA2D08888p</fullName>
    </submittedName>
</protein>
<feature type="region of interest" description="Disordered" evidence="1">
    <location>
        <begin position="1"/>
        <end position="97"/>
    </location>
</feature>
<keyword evidence="3" id="KW-1185">Reference proteome</keyword>
<dbReference type="GO" id="GO:1902554">
    <property type="term" value="C:serine/threonine protein kinase complex"/>
    <property type="evidence" value="ECO:0007669"/>
    <property type="project" value="EnsemblFungi"/>
</dbReference>
<dbReference type="InterPro" id="IPR005301">
    <property type="entry name" value="MOB_kinase_act_fam"/>
</dbReference>
<dbReference type="OrthoDB" id="10261121at2759"/>
<dbReference type="Proteomes" id="UP000000599">
    <property type="component" value="Chromosome D"/>
</dbReference>
<dbReference type="InterPro" id="IPR036703">
    <property type="entry name" value="MOB_kinase_act_sf"/>
</dbReference>
<dbReference type="OMA" id="CNHSSER"/>
<dbReference type="GO" id="GO:0005634">
    <property type="term" value="C:nucleus"/>
    <property type="evidence" value="ECO:0007669"/>
    <property type="project" value="EnsemblFungi"/>
</dbReference>
<dbReference type="Gene3D" id="1.20.140.30">
    <property type="entry name" value="MOB kinase activator"/>
    <property type="match status" value="1"/>
</dbReference>
<dbReference type="GO" id="GO:0062200">
    <property type="term" value="P:RAM/MOR signaling"/>
    <property type="evidence" value="ECO:0007669"/>
    <property type="project" value="EnsemblFungi"/>
</dbReference>
<evidence type="ECO:0000256" key="1">
    <source>
        <dbReference type="SAM" id="MobiDB-lite"/>
    </source>
</evidence>
<dbReference type="AlphaFoldDB" id="Q6BSH0"/>
<dbReference type="GO" id="GO:0005938">
    <property type="term" value="C:cell cortex"/>
    <property type="evidence" value="ECO:0007669"/>
    <property type="project" value="EnsemblFungi"/>
</dbReference>
<proteinExistence type="predicted"/>
<dbReference type="eggNOG" id="KOG0440">
    <property type="taxonomic scope" value="Eukaryota"/>
</dbReference>
<dbReference type="GO" id="GO:0000920">
    <property type="term" value="P:septum digestion after cytokinesis"/>
    <property type="evidence" value="ECO:0007669"/>
    <property type="project" value="EnsemblFungi"/>
</dbReference>
<dbReference type="VEuPathDB" id="FungiDB:DEHA2D08888g"/>
<dbReference type="Pfam" id="PF03637">
    <property type="entry name" value="Mob1_phocein"/>
    <property type="match status" value="1"/>
</dbReference>
<organism evidence="2 3">
    <name type="scientific">Debaryomyces hansenii (strain ATCC 36239 / CBS 767 / BCRC 21394 / JCM 1990 / NBRC 0083 / IGC 2968)</name>
    <name type="common">Yeast</name>
    <name type="synonym">Torulaspora hansenii</name>
    <dbReference type="NCBI Taxonomy" id="284592"/>
    <lineage>
        <taxon>Eukaryota</taxon>
        <taxon>Fungi</taxon>
        <taxon>Dikarya</taxon>
        <taxon>Ascomycota</taxon>
        <taxon>Saccharomycotina</taxon>
        <taxon>Pichiomycetes</taxon>
        <taxon>Debaryomycetaceae</taxon>
        <taxon>Debaryomyces</taxon>
    </lineage>
</organism>
<dbReference type="RefSeq" id="XP_458850.2">
    <property type="nucleotide sequence ID" value="XM_458850.1"/>
</dbReference>
<dbReference type="GO" id="GO:0030295">
    <property type="term" value="F:protein kinase activator activity"/>
    <property type="evidence" value="ECO:0007669"/>
    <property type="project" value="EnsemblFungi"/>
</dbReference>
<dbReference type="GO" id="GO:0007163">
    <property type="term" value="P:establishment or maintenance of cell polarity"/>
    <property type="evidence" value="ECO:0007669"/>
    <property type="project" value="EnsemblFungi"/>
</dbReference>
<dbReference type="GeneID" id="2901697"/>
<dbReference type="GO" id="GO:0032153">
    <property type="term" value="C:cell division site"/>
    <property type="evidence" value="ECO:0007669"/>
    <property type="project" value="EnsemblFungi"/>
</dbReference>
<dbReference type="PANTHER" id="PTHR22599">
    <property type="entry name" value="MPS ONE BINDER KINASE ACTIVATOR-LIKE MOB"/>
    <property type="match status" value="1"/>
</dbReference>
<name>Q6BSH0_DEBHA</name>
<reference evidence="2 3" key="1">
    <citation type="journal article" date="2004" name="Nature">
        <title>Genome evolution in yeasts.</title>
        <authorList>
            <consortium name="Genolevures"/>
            <person name="Dujon B."/>
            <person name="Sherman D."/>
            <person name="Fischer G."/>
            <person name="Durrens P."/>
            <person name="Casaregola S."/>
            <person name="Lafontaine I."/>
            <person name="de Montigny J."/>
            <person name="Marck C."/>
            <person name="Neuveglise C."/>
            <person name="Talla E."/>
            <person name="Goffard N."/>
            <person name="Frangeul L."/>
            <person name="Aigle M."/>
            <person name="Anthouard V."/>
            <person name="Babour A."/>
            <person name="Barbe V."/>
            <person name="Barnay S."/>
            <person name="Blanchin S."/>
            <person name="Beckerich J.M."/>
            <person name="Beyne E."/>
            <person name="Bleykasten C."/>
            <person name="Boisrame A."/>
            <person name="Boyer J."/>
            <person name="Cattolico L."/>
            <person name="Confanioleri F."/>
            <person name="de Daruvar A."/>
            <person name="Despons L."/>
            <person name="Fabre E."/>
            <person name="Fairhead C."/>
            <person name="Ferry-Dumazet H."/>
            <person name="Groppi A."/>
            <person name="Hantraye F."/>
            <person name="Hennequin C."/>
            <person name="Jauniaux N."/>
            <person name="Joyet P."/>
            <person name="Kachouri R."/>
            <person name="Kerrest A."/>
            <person name="Koszul R."/>
            <person name="Lemaire M."/>
            <person name="Lesur I."/>
            <person name="Ma L."/>
            <person name="Muller H."/>
            <person name="Nicaud J.M."/>
            <person name="Nikolski M."/>
            <person name="Oztas S."/>
            <person name="Ozier-Kalogeropoulos O."/>
            <person name="Pellenz S."/>
            <person name="Potier S."/>
            <person name="Richard G.F."/>
            <person name="Straub M.L."/>
            <person name="Suleau A."/>
            <person name="Swennene D."/>
            <person name="Tekaia F."/>
            <person name="Wesolowski-Louvel M."/>
            <person name="Westhof E."/>
            <person name="Wirth B."/>
            <person name="Zeniou-Meyer M."/>
            <person name="Zivanovic I."/>
            <person name="Bolotin-Fukuhara M."/>
            <person name="Thierry A."/>
            <person name="Bouchier C."/>
            <person name="Caudron B."/>
            <person name="Scarpelli C."/>
            <person name="Gaillardin C."/>
            <person name="Weissenbach J."/>
            <person name="Wincker P."/>
            <person name="Souciet J.L."/>
        </authorList>
    </citation>
    <scope>NUCLEOTIDE SEQUENCE [LARGE SCALE GENOMIC DNA]</scope>
    <source>
        <strain evidence="3">ATCC 36239 / CBS 767 / BCRC 21394 / JCM 1990 / NBRC 0083 / IGC 2968</strain>
    </source>
</reference>
<dbReference type="GO" id="GO:0043332">
    <property type="term" value="C:mating projection tip"/>
    <property type="evidence" value="ECO:0007669"/>
    <property type="project" value="EnsemblFungi"/>
</dbReference>
<feature type="compositionally biased region" description="Polar residues" evidence="1">
    <location>
        <begin position="26"/>
        <end position="80"/>
    </location>
</feature>